<evidence type="ECO:0000256" key="4">
    <source>
        <dbReference type="ARBA" id="ARBA00023002"/>
    </source>
</evidence>
<comment type="pathway">
    <text evidence="1">Nucleotide-sugar biosynthesis; UDP-alpha-D-glucuronate biosynthesis; UDP-alpha-D-glucuronate from UDP-alpha-D-glucose: step 1/1.</text>
</comment>
<sequence>MEIKKIVCLGAGCVGCASMAVLAENCPEFQVTLVDNDAKKVEAWNSFNLPIFEPKLDKILQNVLNKNLFITTDLANSVSDADIIFIAVNTPTKILGEGAGRATLVNHIEHVAREIGKYAKNPSTIVVEKSTVPVGVSRSIKSVLNANSEHGVNFRILANPEFMSEGSAVDNLRNPDRILIGHDDNDECRQAANILKKIYQKWVSEERILLTDCWSAELAKLTMNAFLAQRITSINAISAICEKTGANVTEVSHAVGTDSRIGPKFMRASVGFGGSAFAKDLLQLVYIAESLHLAKVASYWESVITMNLYQINRFTSNIVRTLFGTLMNKIIAVFGFAFKYHTNDTRGSPAIRVCDMLLEEGAIIHIYDQKTSKEQIFSDLQTFNPDRSIEVFDRNVKVYNDDEYESTKNAHALVILNDSPEFCSLDFKRIYDSMMKPAFLFDGRNLLDREKLRDIGFITQGIGVVPDNVDNEF</sequence>
<reference evidence="9 10" key="1">
    <citation type="submission" date="2024-04" db="EMBL/GenBank/DDBJ databases">
        <title>Tritrichomonas musculus Genome.</title>
        <authorList>
            <person name="Alves-Ferreira E."/>
            <person name="Grigg M."/>
            <person name="Lorenzi H."/>
            <person name="Galac M."/>
        </authorList>
    </citation>
    <scope>NUCLEOTIDE SEQUENCE [LARGE SCALE GENOMIC DNA]</scope>
    <source>
        <strain evidence="9 10">EAF2021</strain>
    </source>
</reference>
<comment type="similarity">
    <text evidence="2 7">Belongs to the UDP-glucose/GDP-mannose dehydrogenase family.</text>
</comment>
<dbReference type="SMART" id="SM00984">
    <property type="entry name" value="UDPG_MGDP_dh_C"/>
    <property type="match status" value="1"/>
</dbReference>
<dbReference type="InterPro" id="IPR028357">
    <property type="entry name" value="UDPglc_DH_bac"/>
</dbReference>
<dbReference type="Gene3D" id="1.20.5.100">
    <property type="entry name" value="Cytochrome c1, transmembrane anchor, C-terminal"/>
    <property type="match status" value="1"/>
</dbReference>
<dbReference type="EMBL" id="JAPFFF010000005">
    <property type="protein sequence ID" value="KAK8890310.1"/>
    <property type="molecule type" value="Genomic_DNA"/>
</dbReference>
<evidence type="ECO:0000256" key="1">
    <source>
        <dbReference type="ARBA" id="ARBA00004701"/>
    </source>
</evidence>
<dbReference type="PIRSF" id="PIRSF500134">
    <property type="entry name" value="UDPglc_DH_bac"/>
    <property type="match status" value="1"/>
</dbReference>
<dbReference type="SUPFAM" id="SSF51735">
    <property type="entry name" value="NAD(P)-binding Rossmann-fold domains"/>
    <property type="match status" value="1"/>
</dbReference>
<dbReference type="InterPro" id="IPR001732">
    <property type="entry name" value="UDP-Glc/GDP-Man_DH_N"/>
</dbReference>
<dbReference type="InterPro" id="IPR036220">
    <property type="entry name" value="UDP-Glc/GDP-Man_DH_C_sf"/>
</dbReference>
<evidence type="ECO:0000256" key="3">
    <source>
        <dbReference type="ARBA" id="ARBA00012954"/>
    </source>
</evidence>
<dbReference type="EC" id="1.1.1.22" evidence="3 7"/>
<proteinExistence type="inferred from homology"/>
<dbReference type="InterPro" id="IPR008927">
    <property type="entry name" value="6-PGluconate_DH-like_C_sf"/>
</dbReference>
<dbReference type="PANTHER" id="PTHR11374:SF3">
    <property type="entry name" value="UDP-GLUCOSE 6-DEHYDROGENASE"/>
    <property type="match status" value="1"/>
</dbReference>
<keyword evidence="4 7" id="KW-0560">Oxidoreductase</keyword>
<dbReference type="InterPro" id="IPR036291">
    <property type="entry name" value="NAD(P)-bd_dom_sf"/>
</dbReference>
<dbReference type="InterPro" id="IPR017476">
    <property type="entry name" value="UDP-Glc/GDP-Man"/>
</dbReference>
<dbReference type="InterPro" id="IPR014026">
    <property type="entry name" value="UDP-Glc/GDP-Man_DH_dimer"/>
</dbReference>
<evidence type="ECO:0000313" key="9">
    <source>
        <dbReference type="EMBL" id="KAK8890310.1"/>
    </source>
</evidence>
<accession>A0ABR2KGQ4</accession>
<dbReference type="SUPFAM" id="SSF52413">
    <property type="entry name" value="UDP-glucose/GDP-mannose dehydrogenase C-terminal domain"/>
    <property type="match status" value="1"/>
</dbReference>
<dbReference type="PIRSF" id="PIRSF000124">
    <property type="entry name" value="UDPglc_GDPman_dh"/>
    <property type="match status" value="1"/>
</dbReference>
<dbReference type="InterPro" id="IPR014027">
    <property type="entry name" value="UDP-Glc/GDP-Man_DH_C"/>
</dbReference>
<dbReference type="NCBIfam" id="TIGR03026">
    <property type="entry name" value="NDP-sugDHase"/>
    <property type="match status" value="1"/>
</dbReference>
<evidence type="ECO:0000256" key="5">
    <source>
        <dbReference type="ARBA" id="ARBA00023027"/>
    </source>
</evidence>
<evidence type="ECO:0000256" key="7">
    <source>
        <dbReference type="PIRNR" id="PIRNR000124"/>
    </source>
</evidence>
<dbReference type="Pfam" id="PF00984">
    <property type="entry name" value="UDPG_MGDP_dh"/>
    <property type="match status" value="1"/>
</dbReference>
<dbReference type="Pfam" id="PF03720">
    <property type="entry name" value="UDPG_MGDP_dh_C"/>
    <property type="match status" value="1"/>
</dbReference>
<evidence type="ECO:0000256" key="2">
    <source>
        <dbReference type="ARBA" id="ARBA00006601"/>
    </source>
</evidence>
<dbReference type="Proteomes" id="UP001470230">
    <property type="component" value="Unassembled WGS sequence"/>
</dbReference>
<keyword evidence="5 7" id="KW-0520">NAD</keyword>
<organism evidence="9 10">
    <name type="scientific">Tritrichomonas musculus</name>
    <dbReference type="NCBI Taxonomy" id="1915356"/>
    <lineage>
        <taxon>Eukaryota</taxon>
        <taxon>Metamonada</taxon>
        <taxon>Parabasalia</taxon>
        <taxon>Tritrichomonadida</taxon>
        <taxon>Tritrichomonadidae</taxon>
        <taxon>Tritrichomonas</taxon>
    </lineage>
</organism>
<dbReference type="SUPFAM" id="SSF48179">
    <property type="entry name" value="6-phosphogluconate dehydrogenase C-terminal domain-like"/>
    <property type="match status" value="1"/>
</dbReference>
<dbReference type="InterPro" id="IPR028356">
    <property type="entry name" value="UDPglc_DH_euk"/>
</dbReference>
<feature type="domain" description="UDP-glucose/GDP-mannose dehydrogenase C-terminal" evidence="8">
    <location>
        <begin position="332"/>
        <end position="449"/>
    </location>
</feature>
<gene>
    <name evidence="9" type="ORF">M9Y10_035083</name>
</gene>
<dbReference type="Pfam" id="PF03721">
    <property type="entry name" value="UDPG_MGDP_dh_N"/>
    <property type="match status" value="1"/>
</dbReference>
<keyword evidence="10" id="KW-1185">Reference proteome</keyword>
<dbReference type="Gene3D" id="3.40.50.720">
    <property type="entry name" value="NAD(P)-binding Rossmann-like Domain"/>
    <property type="match status" value="2"/>
</dbReference>
<comment type="caution">
    <text evidence="9">The sequence shown here is derived from an EMBL/GenBank/DDBJ whole genome shotgun (WGS) entry which is preliminary data.</text>
</comment>
<evidence type="ECO:0000259" key="8">
    <source>
        <dbReference type="SMART" id="SM00984"/>
    </source>
</evidence>
<evidence type="ECO:0000256" key="6">
    <source>
        <dbReference type="ARBA" id="ARBA00047473"/>
    </source>
</evidence>
<name>A0ABR2KGQ4_9EUKA</name>
<protein>
    <recommendedName>
        <fullName evidence="3 7">UDP-glucose 6-dehydrogenase</fullName>
        <ecNumber evidence="3 7">1.1.1.22</ecNumber>
    </recommendedName>
</protein>
<evidence type="ECO:0000313" key="10">
    <source>
        <dbReference type="Proteomes" id="UP001470230"/>
    </source>
</evidence>
<dbReference type="PANTHER" id="PTHR11374">
    <property type="entry name" value="UDP-GLUCOSE DEHYDROGENASE/UDP-MANNAC DEHYDROGENASE"/>
    <property type="match status" value="1"/>
</dbReference>
<comment type="catalytic activity">
    <reaction evidence="6 7">
        <text>UDP-alpha-D-glucose + 2 NAD(+) + H2O = UDP-alpha-D-glucuronate + 2 NADH + 3 H(+)</text>
        <dbReference type="Rhea" id="RHEA:23596"/>
        <dbReference type="ChEBI" id="CHEBI:15377"/>
        <dbReference type="ChEBI" id="CHEBI:15378"/>
        <dbReference type="ChEBI" id="CHEBI:57540"/>
        <dbReference type="ChEBI" id="CHEBI:57945"/>
        <dbReference type="ChEBI" id="CHEBI:58052"/>
        <dbReference type="ChEBI" id="CHEBI:58885"/>
        <dbReference type="EC" id="1.1.1.22"/>
    </reaction>
</comment>